<organism evidence="2 3">
    <name type="scientific">Candidatus Woesebacteria bacterium CG22_combo_CG10-13_8_21_14_all_39_10</name>
    <dbReference type="NCBI Taxonomy" id="1975059"/>
    <lineage>
        <taxon>Bacteria</taxon>
        <taxon>Candidatus Woeseibacteriota</taxon>
    </lineage>
</organism>
<comment type="caution">
    <text evidence="2">The sequence shown here is derived from an EMBL/GenBank/DDBJ whole genome shotgun (WGS) entry which is preliminary data.</text>
</comment>
<gene>
    <name evidence="2" type="ORF">COX03_02400</name>
</gene>
<dbReference type="EMBL" id="PCSW01000071">
    <property type="protein sequence ID" value="PIP57571.1"/>
    <property type="molecule type" value="Genomic_DNA"/>
</dbReference>
<evidence type="ECO:0000313" key="3">
    <source>
        <dbReference type="Proteomes" id="UP000229847"/>
    </source>
</evidence>
<sequence length="88" mass="10162">MLSTNISTISDLRFKTDEVLAKADLSPLILFHRSTPRAVILSVEGFNKISEQLDDYYLALRAEEYEKEDKSKIDWVKHSQVKGLLRHV</sequence>
<proteinExistence type="inferred from homology"/>
<dbReference type="AlphaFoldDB" id="A0A2H0BIV6"/>
<accession>A0A2H0BIV6</accession>
<dbReference type="InterPro" id="IPR036165">
    <property type="entry name" value="YefM-like_sf"/>
</dbReference>
<dbReference type="SUPFAM" id="SSF143120">
    <property type="entry name" value="YefM-like"/>
    <property type="match status" value="1"/>
</dbReference>
<evidence type="ECO:0000256" key="1">
    <source>
        <dbReference type="ARBA" id="ARBA00009981"/>
    </source>
</evidence>
<name>A0A2H0BIV6_9BACT</name>
<comment type="similarity">
    <text evidence="1">Belongs to the phD/YefM antitoxin family.</text>
</comment>
<dbReference type="Proteomes" id="UP000229847">
    <property type="component" value="Unassembled WGS sequence"/>
</dbReference>
<evidence type="ECO:0000313" key="2">
    <source>
        <dbReference type="EMBL" id="PIP57571.1"/>
    </source>
</evidence>
<evidence type="ECO:0008006" key="4">
    <source>
        <dbReference type="Google" id="ProtNLM"/>
    </source>
</evidence>
<protein>
    <recommendedName>
        <fullName evidence="4">Antitoxin</fullName>
    </recommendedName>
</protein>
<reference evidence="2 3" key="1">
    <citation type="submission" date="2017-09" db="EMBL/GenBank/DDBJ databases">
        <title>Depth-based differentiation of microbial function through sediment-hosted aquifers and enrichment of novel symbionts in the deep terrestrial subsurface.</title>
        <authorList>
            <person name="Probst A.J."/>
            <person name="Ladd B."/>
            <person name="Jarett J.K."/>
            <person name="Geller-Mcgrath D.E."/>
            <person name="Sieber C.M."/>
            <person name="Emerson J.B."/>
            <person name="Anantharaman K."/>
            <person name="Thomas B.C."/>
            <person name="Malmstrom R."/>
            <person name="Stieglmeier M."/>
            <person name="Klingl A."/>
            <person name="Woyke T."/>
            <person name="Ryan C.M."/>
            <person name="Banfield J.F."/>
        </authorList>
    </citation>
    <scope>NUCLEOTIDE SEQUENCE [LARGE SCALE GENOMIC DNA]</scope>
    <source>
        <strain evidence="2">CG22_combo_CG10-13_8_21_14_all_39_10</strain>
    </source>
</reference>